<evidence type="ECO:0000313" key="2">
    <source>
        <dbReference type="EMBL" id="HIP16677.1"/>
    </source>
</evidence>
<gene>
    <name evidence="2" type="ORF">EYG76_00005</name>
</gene>
<organism evidence="2 3">
    <name type="scientific">Methanothermococcus okinawensis</name>
    <dbReference type="NCBI Taxonomy" id="155863"/>
    <lineage>
        <taxon>Archaea</taxon>
        <taxon>Methanobacteriati</taxon>
        <taxon>Methanobacteriota</taxon>
        <taxon>Methanomada group</taxon>
        <taxon>Methanococci</taxon>
        <taxon>Methanococcales</taxon>
        <taxon>Methanococcaceae</taxon>
        <taxon>Methanothermococcus</taxon>
    </lineage>
</organism>
<dbReference type="GO" id="GO:0016779">
    <property type="term" value="F:nucleotidyltransferase activity"/>
    <property type="evidence" value="ECO:0007669"/>
    <property type="project" value="InterPro"/>
</dbReference>
<reference evidence="2" key="1">
    <citation type="journal article" date="2020" name="ISME J.">
        <title>Gammaproteobacteria mediating utilization of methyl-, sulfur- and petroleum organic compounds in deep ocean hydrothermal plumes.</title>
        <authorList>
            <person name="Zhou Z."/>
            <person name="Liu Y."/>
            <person name="Pan J."/>
            <person name="Cron B.R."/>
            <person name="Toner B.M."/>
            <person name="Anantharaman K."/>
            <person name="Breier J.A."/>
            <person name="Dick G.J."/>
            <person name="Li M."/>
        </authorList>
    </citation>
    <scope>NUCLEOTIDE SEQUENCE</scope>
    <source>
        <strain evidence="2">SZUA-1385</strain>
    </source>
</reference>
<accession>A0A833DRG4</accession>
<proteinExistence type="predicted"/>
<name>A0A833DRG4_9EURY</name>
<dbReference type="EMBL" id="DQSV01000001">
    <property type="protein sequence ID" value="HIP16677.1"/>
    <property type="molecule type" value="Genomic_DNA"/>
</dbReference>
<feature type="domain" description="Polymerase nucleotidyl transferase" evidence="1">
    <location>
        <begin position="145"/>
        <end position="195"/>
    </location>
</feature>
<dbReference type="Pfam" id="PF01909">
    <property type="entry name" value="NTP_transf_2"/>
    <property type="match status" value="1"/>
</dbReference>
<dbReference type="InterPro" id="IPR002934">
    <property type="entry name" value="Polymerase_NTP_transf_dom"/>
</dbReference>
<dbReference type="Proteomes" id="UP000605144">
    <property type="component" value="Unassembled WGS sequence"/>
</dbReference>
<evidence type="ECO:0000313" key="3">
    <source>
        <dbReference type="Proteomes" id="UP000605144"/>
    </source>
</evidence>
<comment type="caution">
    <text evidence="2">The sequence shown here is derived from an EMBL/GenBank/DDBJ whole genome shotgun (WGS) entry which is preliminary data.</text>
</comment>
<protein>
    <recommendedName>
        <fullName evidence="1">Polymerase nucleotidyl transferase domain-containing protein</fullName>
    </recommendedName>
</protein>
<dbReference type="AlphaFoldDB" id="A0A833DRG4"/>
<sequence>MVKVRLRDFIETEIGFFAVNTYEHPKDRIFAFLRYLYLDNPYKEIIKKYELDIKDIRQLNGKKYIKITNTKKTYEILRDYFPDYLYYDDTKGILLHAVPKDRIINVLTPKDRLEEILINSKNKFEEKCRYLANIFYERGIDYKYMGISGSTAIKLNNKNSDIDFVIYGMENHKVARDILKSIFNEENNGKNKKIIHPLSEEFWKRAYNKRIKDNTISYNDFIFHERRKYNRGLIYNTMFDILATRDWKEINSKYGEITYKSIGTIEIQCRVINDRYTFDNPAIYGVEDIEILDSSLIEKCNLEPSSIKEVVSYTHTYAGQAINGEKIIVRGKLEKVISSKEVYMRVLVGTSREALNEYILLIN</sequence>
<dbReference type="Gene3D" id="3.10.670.10">
    <property type="entry name" value="Secreted effector protein ssei"/>
    <property type="match status" value="1"/>
</dbReference>
<evidence type="ECO:0000259" key="1">
    <source>
        <dbReference type="Pfam" id="PF01909"/>
    </source>
</evidence>